<gene>
    <name evidence="1" type="ORF">Nepgr_002699</name>
</gene>
<dbReference type="EMBL" id="BSYO01000002">
    <property type="protein sequence ID" value="GMH00860.1"/>
    <property type="molecule type" value="Genomic_DNA"/>
</dbReference>
<keyword evidence="2" id="KW-1185">Reference proteome</keyword>
<evidence type="ECO:0000313" key="1">
    <source>
        <dbReference type="EMBL" id="GMH00860.1"/>
    </source>
</evidence>
<dbReference type="Proteomes" id="UP001279734">
    <property type="component" value="Unassembled WGS sequence"/>
</dbReference>
<organism evidence="1 2">
    <name type="scientific">Nepenthes gracilis</name>
    <name type="common">Slender pitcher plant</name>
    <dbReference type="NCBI Taxonomy" id="150966"/>
    <lineage>
        <taxon>Eukaryota</taxon>
        <taxon>Viridiplantae</taxon>
        <taxon>Streptophyta</taxon>
        <taxon>Embryophyta</taxon>
        <taxon>Tracheophyta</taxon>
        <taxon>Spermatophyta</taxon>
        <taxon>Magnoliopsida</taxon>
        <taxon>eudicotyledons</taxon>
        <taxon>Gunneridae</taxon>
        <taxon>Pentapetalae</taxon>
        <taxon>Caryophyllales</taxon>
        <taxon>Nepenthaceae</taxon>
        <taxon>Nepenthes</taxon>
    </lineage>
</organism>
<reference evidence="1" key="1">
    <citation type="submission" date="2023-05" db="EMBL/GenBank/DDBJ databases">
        <title>Nepenthes gracilis genome sequencing.</title>
        <authorList>
            <person name="Fukushima K."/>
        </authorList>
    </citation>
    <scope>NUCLEOTIDE SEQUENCE</scope>
    <source>
        <strain evidence="1">SING2019-196</strain>
    </source>
</reference>
<comment type="caution">
    <text evidence="1">The sequence shown here is derived from an EMBL/GenBank/DDBJ whole genome shotgun (WGS) entry which is preliminary data.</text>
</comment>
<proteinExistence type="predicted"/>
<evidence type="ECO:0000313" key="2">
    <source>
        <dbReference type="Proteomes" id="UP001279734"/>
    </source>
</evidence>
<sequence length="218" mass="24066">MEQCLMASPWLLAGHEAPFHSGKPPWKRAVPKWRPKPLSCADAVHNVVESPGFCLAEKSFAGDLGVAPAPVSPSVADGPYHQIANAVDQIEGSLGEALSAELNDCEAGWDNATVFGEYGCLGHALRFPYLTSARFGLLSPINDVNNAIGFCARFESGRKNALLTWQFAFVPGSFARYDFFPLWFGDRLGLLTWPKRPWMLVDFYPFAPLTCSRWKWVG</sequence>
<name>A0AAD3RYK1_NEPGR</name>
<protein>
    <submittedName>
        <fullName evidence="1">Uncharacterized protein</fullName>
    </submittedName>
</protein>
<accession>A0AAD3RYK1</accession>
<dbReference type="AlphaFoldDB" id="A0AAD3RYK1"/>